<keyword evidence="2" id="KW-1185">Reference proteome</keyword>
<comment type="caution">
    <text evidence="1">The sequence shown here is derived from an EMBL/GenBank/DDBJ whole genome shotgun (WGS) entry which is preliminary data.</text>
</comment>
<gene>
    <name evidence="1" type="ORF">BpHYR1_037275</name>
</gene>
<dbReference type="AlphaFoldDB" id="A0A3M7QL98"/>
<evidence type="ECO:0000313" key="2">
    <source>
        <dbReference type="Proteomes" id="UP000276133"/>
    </source>
</evidence>
<organism evidence="1 2">
    <name type="scientific">Brachionus plicatilis</name>
    <name type="common">Marine rotifer</name>
    <name type="synonym">Brachionus muelleri</name>
    <dbReference type="NCBI Taxonomy" id="10195"/>
    <lineage>
        <taxon>Eukaryota</taxon>
        <taxon>Metazoa</taxon>
        <taxon>Spiralia</taxon>
        <taxon>Gnathifera</taxon>
        <taxon>Rotifera</taxon>
        <taxon>Eurotatoria</taxon>
        <taxon>Monogononta</taxon>
        <taxon>Pseudotrocha</taxon>
        <taxon>Ploima</taxon>
        <taxon>Brachionidae</taxon>
        <taxon>Brachionus</taxon>
    </lineage>
</organism>
<sequence length="228" mass="25165">SSSSIYSTDLTSGFQQIFKETKGTAENLSVCKFIVSAINRGVDYYIKLLYSLIKIKNNVFIVTFKHEEEVFNECSSTLNILINENSVLKSRLKFLTHSSSSFLCSGVLALFDLDSKEKVSLELFSTTILLDSSVDVFADLAQHLASRAPVAPDSLLLNKSIPSSNPFSSGLCLGPRTSLDSFDLQLLARLFTSPLTFFPFDTLSMSVDSRDDVGESYKYVLESSNSLV</sequence>
<name>A0A3M7QL98_BRAPC</name>
<dbReference type="Proteomes" id="UP000276133">
    <property type="component" value="Unassembled WGS sequence"/>
</dbReference>
<feature type="non-terminal residue" evidence="1">
    <location>
        <position position="1"/>
    </location>
</feature>
<proteinExistence type="predicted"/>
<evidence type="ECO:0000313" key="1">
    <source>
        <dbReference type="EMBL" id="RNA12062.1"/>
    </source>
</evidence>
<accession>A0A3M7QL98</accession>
<dbReference type="EMBL" id="REGN01005773">
    <property type="protein sequence ID" value="RNA12062.1"/>
    <property type="molecule type" value="Genomic_DNA"/>
</dbReference>
<reference evidence="1 2" key="1">
    <citation type="journal article" date="2018" name="Sci. Rep.">
        <title>Genomic signatures of local adaptation to the degree of environmental predictability in rotifers.</title>
        <authorList>
            <person name="Franch-Gras L."/>
            <person name="Hahn C."/>
            <person name="Garcia-Roger E.M."/>
            <person name="Carmona M.J."/>
            <person name="Serra M."/>
            <person name="Gomez A."/>
        </authorList>
    </citation>
    <scope>NUCLEOTIDE SEQUENCE [LARGE SCALE GENOMIC DNA]</scope>
    <source>
        <strain evidence="1">HYR1</strain>
    </source>
</reference>
<protein>
    <submittedName>
        <fullName evidence="1">Uncharacterized protein</fullName>
    </submittedName>
</protein>